<accession>A0A5E7ZG00</accession>
<dbReference type="Proteomes" id="UP000326857">
    <property type="component" value="Unassembled WGS sequence"/>
</dbReference>
<dbReference type="EMBL" id="CABVLI010000040">
    <property type="protein sequence ID" value="VVT17707.1"/>
    <property type="molecule type" value="Genomic_DNA"/>
</dbReference>
<reference evidence="1 2" key="1">
    <citation type="submission" date="2019-09" db="EMBL/GenBank/DDBJ databases">
        <authorList>
            <person name="Dittami M. S."/>
        </authorList>
    </citation>
    <scope>NUCLEOTIDE SEQUENCE [LARGE SCALE GENOMIC DNA]</scope>
    <source>
        <strain evidence="1">SPHINGO391</strain>
    </source>
</reference>
<gene>
    <name evidence="1" type="ORF">SPHINGO391_450136</name>
</gene>
<dbReference type="AlphaFoldDB" id="A0A5E7ZG00"/>
<protein>
    <submittedName>
        <fullName evidence="1">Uncharacterized protein</fullName>
    </submittedName>
</protein>
<sequence length="36" mass="3532">MVLVLGEGGEGGLALGVRGVHLGLAYPVASNPTDPD</sequence>
<proteinExistence type="predicted"/>
<organism evidence="1 2">
    <name type="scientific">Sphingomonas aurantiaca</name>
    <dbReference type="NCBI Taxonomy" id="185949"/>
    <lineage>
        <taxon>Bacteria</taxon>
        <taxon>Pseudomonadati</taxon>
        <taxon>Pseudomonadota</taxon>
        <taxon>Alphaproteobacteria</taxon>
        <taxon>Sphingomonadales</taxon>
        <taxon>Sphingomonadaceae</taxon>
        <taxon>Sphingomonas</taxon>
    </lineage>
</organism>
<name>A0A5E7ZG00_9SPHN</name>
<evidence type="ECO:0000313" key="1">
    <source>
        <dbReference type="EMBL" id="VVT17707.1"/>
    </source>
</evidence>
<evidence type="ECO:0000313" key="2">
    <source>
        <dbReference type="Proteomes" id="UP000326857"/>
    </source>
</evidence>